<reference evidence="1 2" key="1">
    <citation type="submission" date="2020-06" db="EMBL/GenBank/DDBJ databases">
        <title>High-quality draft genome of sulfate reducer Desulfobacter latus type strain AcrS2 isolated from marine sediment.</title>
        <authorList>
            <person name="Hoppe M."/>
            <person name="Larsen C.K."/>
            <person name="Marshall I.P.G."/>
            <person name="Schramm A."/>
            <person name="Marietou A.G."/>
        </authorList>
    </citation>
    <scope>NUCLEOTIDE SEQUENCE [LARGE SCALE GENOMIC DNA]</scope>
    <source>
        <strain evidence="1 2">AcRS2</strain>
    </source>
</reference>
<sequence length="214" mass="23653">MRPDPIGVTAETLTPFAYHSLMVQSGTATLPELISDRAVAFGLAAALGMTAARVGLPAKNYRQHIGAMPWRTSVFLTDTPRLMPPVTRRLNLDAEAGLQKKTQDVAKKGNLKDFFYTQEVPPYQKFTGIILGLEGFDPFEYVGADELVIRIGLHRNGMVKLKKQKQAPPSVRLNASTAALFDQELPVDRYCLHSLQLSPFMPPSEAAGELMQWK</sequence>
<keyword evidence="2" id="KW-1185">Reference proteome</keyword>
<organism evidence="1 2">
    <name type="scientific">Desulfobacter latus</name>
    <dbReference type="NCBI Taxonomy" id="2292"/>
    <lineage>
        <taxon>Bacteria</taxon>
        <taxon>Pseudomonadati</taxon>
        <taxon>Thermodesulfobacteriota</taxon>
        <taxon>Desulfobacteria</taxon>
        <taxon>Desulfobacterales</taxon>
        <taxon>Desulfobacteraceae</taxon>
        <taxon>Desulfobacter</taxon>
    </lineage>
</organism>
<proteinExistence type="predicted"/>
<dbReference type="AlphaFoldDB" id="A0A850TCI2"/>
<evidence type="ECO:0000313" key="2">
    <source>
        <dbReference type="Proteomes" id="UP000553343"/>
    </source>
</evidence>
<protein>
    <submittedName>
        <fullName evidence="1">Uncharacterized protein</fullName>
    </submittedName>
</protein>
<dbReference type="RefSeq" id="WP_178367911.1">
    <property type="nucleotide sequence ID" value="NZ_JACADJ010000078.1"/>
</dbReference>
<comment type="caution">
    <text evidence="1">The sequence shown here is derived from an EMBL/GenBank/DDBJ whole genome shotgun (WGS) entry which is preliminary data.</text>
</comment>
<dbReference type="Proteomes" id="UP000553343">
    <property type="component" value="Unassembled WGS sequence"/>
</dbReference>
<evidence type="ECO:0000313" key="1">
    <source>
        <dbReference type="EMBL" id="NWH06458.1"/>
    </source>
</evidence>
<accession>A0A850TCI2</accession>
<gene>
    <name evidence="1" type="ORF">HXW94_15955</name>
</gene>
<name>A0A850TCI2_9BACT</name>
<dbReference type="EMBL" id="JACADJ010000078">
    <property type="protein sequence ID" value="NWH06458.1"/>
    <property type="molecule type" value="Genomic_DNA"/>
</dbReference>